<sequence>MIFGNPGNPCRDQDSHEQPRESAGGVRDPYQGQGVAHKAARKREGGELEGEGLRVVKPKVFVAIIGEPAAGQNEISAPLIALNPALAAKPAFVIELLHPPKSSPCLIKVRMTDKGFRRLEGQGHNTHAICTEIGFFYAVLLLSLGLNGKDCEFFVTSQGLRVIDLDLVAPHDGKHSCHGKCDHQSENGFRRSEGLMGGFHVRVSSYWAIANSAIEATQKAFGF</sequence>
<evidence type="ECO:0000256" key="1">
    <source>
        <dbReference type="SAM" id="MobiDB-lite"/>
    </source>
</evidence>
<dbReference type="EMBL" id="GL377594">
    <property type="protein sequence ID" value="EFJ22881.1"/>
    <property type="molecule type" value="Genomic_DNA"/>
</dbReference>
<dbReference type="HOGENOM" id="CLU_1241919_0_0_1"/>
<evidence type="ECO:0000313" key="3">
    <source>
        <dbReference type="Proteomes" id="UP000001514"/>
    </source>
</evidence>
<feature type="compositionally biased region" description="Basic and acidic residues" evidence="1">
    <location>
        <begin position="11"/>
        <end position="20"/>
    </location>
</feature>
<reference evidence="2 3" key="1">
    <citation type="journal article" date="2011" name="Science">
        <title>The Selaginella genome identifies genetic changes associated with the evolution of vascular plants.</title>
        <authorList>
            <person name="Banks J.A."/>
            <person name="Nishiyama T."/>
            <person name="Hasebe M."/>
            <person name="Bowman J.L."/>
            <person name="Gribskov M."/>
            <person name="dePamphilis C."/>
            <person name="Albert V.A."/>
            <person name="Aono N."/>
            <person name="Aoyama T."/>
            <person name="Ambrose B.A."/>
            <person name="Ashton N.W."/>
            <person name="Axtell M.J."/>
            <person name="Barker E."/>
            <person name="Barker M.S."/>
            <person name="Bennetzen J.L."/>
            <person name="Bonawitz N.D."/>
            <person name="Chapple C."/>
            <person name="Cheng C."/>
            <person name="Correa L.G."/>
            <person name="Dacre M."/>
            <person name="DeBarry J."/>
            <person name="Dreyer I."/>
            <person name="Elias M."/>
            <person name="Engstrom E.M."/>
            <person name="Estelle M."/>
            <person name="Feng L."/>
            <person name="Finet C."/>
            <person name="Floyd S.K."/>
            <person name="Frommer W.B."/>
            <person name="Fujita T."/>
            <person name="Gramzow L."/>
            <person name="Gutensohn M."/>
            <person name="Harholt J."/>
            <person name="Hattori M."/>
            <person name="Heyl A."/>
            <person name="Hirai T."/>
            <person name="Hiwatashi Y."/>
            <person name="Ishikawa M."/>
            <person name="Iwata M."/>
            <person name="Karol K.G."/>
            <person name="Koehler B."/>
            <person name="Kolukisaoglu U."/>
            <person name="Kubo M."/>
            <person name="Kurata T."/>
            <person name="Lalonde S."/>
            <person name="Li K."/>
            <person name="Li Y."/>
            <person name="Litt A."/>
            <person name="Lyons E."/>
            <person name="Manning G."/>
            <person name="Maruyama T."/>
            <person name="Michael T.P."/>
            <person name="Mikami K."/>
            <person name="Miyazaki S."/>
            <person name="Morinaga S."/>
            <person name="Murata T."/>
            <person name="Mueller-Roeber B."/>
            <person name="Nelson D.R."/>
            <person name="Obara M."/>
            <person name="Oguri Y."/>
            <person name="Olmstead R.G."/>
            <person name="Onodera N."/>
            <person name="Petersen B.L."/>
            <person name="Pils B."/>
            <person name="Prigge M."/>
            <person name="Rensing S.A."/>
            <person name="Riano-Pachon D.M."/>
            <person name="Roberts A.W."/>
            <person name="Sato Y."/>
            <person name="Scheller H.V."/>
            <person name="Schulz B."/>
            <person name="Schulz C."/>
            <person name="Shakirov E.V."/>
            <person name="Shibagaki N."/>
            <person name="Shinohara N."/>
            <person name="Shippen D.E."/>
            <person name="Soerensen I."/>
            <person name="Sotooka R."/>
            <person name="Sugimoto N."/>
            <person name="Sugita M."/>
            <person name="Sumikawa N."/>
            <person name="Tanurdzic M."/>
            <person name="Theissen G."/>
            <person name="Ulvskov P."/>
            <person name="Wakazuki S."/>
            <person name="Weng J.K."/>
            <person name="Willats W.W."/>
            <person name="Wipf D."/>
            <person name="Wolf P.G."/>
            <person name="Yang L."/>
            <person name="Zimmer A.D."/>
            <person name="Zhu Q."/>
            <person name="Mitros T."/>
            <person name="Hellsten U."/>
            <person name="Loque D."/>
            <person name="Otillar R."/>
            <person name="Salamov A."/>
            <person name="Schmutz J."/>
            <person name="Shapiro H."/>
            <person name="Lindquist E."/>
            <person name="Lucas S."/>
            <person name="Rokhsar D."/>
            <person name="Grigoriev I.V."/>
        </authorList>
    </citation>
    <scope>NUCLEOTIDE SEQUENCE [LARGE SCALE GENOMIC DNA]</scope>
</reference>
<accession>D8RYD1</accession>
<dbReference type="Proteomes" id="UP000001514">
    <property type="component" value="Unassembled WGS sequence"/>
</dbReference>
<protein>
    <submittedName>
        <fullName evidence="2">Uncharacterized protein</fullName>
    </submittedName>
</protein>
<dbReference type="InParanoid" id="D8RYD1"/>
<proteinExistence type="predicted"/>
<dbReference type="AlphaFoldDB" id="D8RYD1"/>
<name>D8RYD1_SELML</name>
<gene>
    <name evidence="2" type="ORF">SELMODRAFT_416190</name>
</gene>
<dbReference type="KEGG" id="smo:SELMODRAFT_416190"/>
<keyword evidence="3" id="KW-1185">Reference proteome</keyword>
<organism evidence="3">
    <name type="scientific">Selaginella moellendorffii</name>
    <name type="common">Spikemoss</name>
    <dbReference type="NCBI Taxonomy" id="88036"/>
    <lineage>
        <taxon>Eukaryota</taxon>
        <taxon>Viridiplantae</taxon>
        <taxon>Streptophyta</taxon>
        <taxon>Embryophyta</taxon>
        <taxon>Tracheophyta</taxon>
        <taxon>Lycopodiopsida</taxon>
        <taxon>Selaginellales</taxon>
        <taxon>Selaginellaceae</taxon>
        <taxon>Selaginella</taxon>
    </lineage>
</organism>
<evidence type="ECO:0000313" key="2">
    <source>
        <dbReference type="EMBL" id="EFJ22881.1"/>
    </source>
</evidence>
<feature type="region of interest" description="Disordered" evidence="1">
    <location>
        <begin position="1"/>
        <end position="48"/>
    </location>
</feature>
<dbReference type="Gramene" id="EFJ22881">
    <property type="protein sequence ID" value="EFJ22881"/>
    <property type="gene ID" value="SELMODRAFT_416190"/>
</dbReference>